<keyword evidence="2" id="KW-1185">Reference proteome</keyword>
<reference evidence="1" key="1">
    <citation type="submission" date="2021-06" db="EMBL/GenBank/DDBJ databases">
        <authorList>
            <person name="Kallberg Y."/>
            <person name="Tangrot J."/>
            <person name="Rosling A."/>
        </authorList>
    </citation>
    <scope>NUCLEOTIDE SEQUENCE</scope>
    <source>
        <strain evidence="1">28 12/20/2015</strain>
    </source>
</reference>
<organism evidence="1 2">
    <name type="scientific">Cetraspora pellucida</name>
    <dbReference type="NCBI Taxonomy" id="1433469"/>
    <lineage>
        <taxon>Eukaryota</taxon>
        <taxon>Fungi</taxon>
        <taxon>Fungi incertae sedis</taxon>
        <taxon>Mucoromycota</taxon>
        <taxon>Glomeromycotina</taxon>
        <taxon>Glomeromycetes</taxon>
        <taxon>Diversisporales</taxon>
        <taxon>Gigasporaceae</taxon>
        <taxon>Cetraspora</taxon>
    </lineage>
</organism>
<name>A0ACA9RBE3_9GLOM</name>
<gene>
    <name evidence="1" type="ORF">SPELUC_LOCUS16764</name>
</gene>
<sequence length="59" mass="6869">DCWYHGSGQQDILIWEWVTFFGWIDASILYCAIVIIMVIRKLNLVAKQIDAMDFSSTSR</sequence>
<feature type="non-terminal residue" evidence="1">
    <location>
        <position position="1"/>
    </location>
</feature>
<accession>A0ACA9RBE3</accession>
<evidence type="ECO:0000313" key="2">
    <source>
        <dbReference type="Proteomes" id="UP000789366"/>
    </source>
</evidence>
<proteinExistence type="predicted"/>
<evidence type="ECO:0000313" key="1">
    <source>
        <dbReference type="EMBL" id="CAG8785597.1"/>
    </source>
</evidence>
<feature type="non-terminal residue" evidence="1">
    <location>
        <position position="59"/>
    </location>
</feature>
<protein>
    <submittedName>
        <fullName evidence="1">9721_t:CDS:1</fullName>
    </submittedName>
</protein>
<comment type="caution">
    <text evidence="1">The sequence shown here is derived from an EMBL/GenBank/DDBJ whole genome shotgun (WGS) entry which is preliminary data.</text>
</comment>
<dbReference type="Proteomes" id="UP000789366">
    <property type="component" value="Unassembled WGS sequence"/>
</dbReference>
<dbReference type="EMBL" id="CAJVPW010064209">
    <property type="protein sequence ID" value="CAG8785597.1"/>
    <property type="molecule type" value="Genomic_DNA"/>
</dbReference>